<dbReference type="InterPro" id="IPR010828">
    <property type="entry name" value="Atf2/Sli1-like"/>
</dbReference>
<proteinExistence type="predicted"/>
<reference evidence="1 2" key="1">
    <citation type="journal article" date="2021" name="Nat. Commun.">
        <title>Genetic determinants of endophytism in the Arabidopsis root mycobiome.</title>
        <authorList>
            <person name="Mesny F."/>
            <person name="Miyauchi S."/>
            <person name="Thiergart T."/>
            <person name="Pickel B."/>
            <person name="Atanasova L."/>
            <person name="Karlsson M."/>
            <person name="Huettel B."/>
            <person name="Barry K.W."/>
            <person name="Haridas S."/>
            <person name="Chen C."/>
            <person name="Bauer D."/>
            <person name="Andreopoulos W."/>
            <person name="Pangilinan J."/>
            <person name="LaButti K."/>
            <person name="Riley R."/>
            <person name="Lipzen A."/>
            <person name="Clum A."/>
            <person name="Drula E."/>
            <person name="Henrissat B."/>
            <person name="Kohler A."/>
            <person name="Grigoriev I.V."/>
            <person name="Martin F.M."/>
            <person name="Hacquard S."/>
        </authorList>
    </citation>
    <scope>NUCLEOTIDE SEQUENCE [LARGE SCALE GENOMIC DNA]</scope>
    <source>
        <strain evidence="1 2">MPI-SDFR-AT-0080</strain>
    </source>
</reference>
<dbReference type="EMBL" id="JAGTJR010000007">
    <property type="protein sequence ID" value="KAH7057436.1"/>
    <property type="molecule type" value="Genomic_DNA"/>
</dbReference>
<dbReference type="Proteomes" id="UP000774617">
    <property type="component" value="Unassembled WGS sequence"/>
</dbReference>
<dbReference type="PANTHER" id="PTHR28037:SF1">
    <property type="entry name" value="ALCOHOL O-ACETYLTRANSFERASE 1-RELATED"/>
    <property type="match status" value="1"/>
</dbReference>
<organism evidence="1 2">
    <name type="scientific">Macrophomina phaseolina</name>
    <dbReference type="NCBI Taxonomy" id="35725"/>
    <lineage>
        <taxon>Eukaryota</taxon>
        <taxon>Fungi</taxon>
        <taxon>Dikarya</taxon>
        <taxon>Ascomycota</taxon>
        <taxon>Pezizomycotina</taxon>
        <taxon>Dothideomycetes</taxon>
        <taxon>Dothideomycetes incertae sedis</taxon>
        <taxon>Botryosphaeriales</taxon>
        <taxon>Botryosphaeriaceae</taxon>
        <taxon>Macrophomina</taxon>
    </lineage>
</organism>
<keyword evidence="2" id="KW-1185">Reference proteome</keyword>
<gene>
    <name evidence="1" type="ORF">B0J12DRAFT_414195</name>
</gene>
<name>A0ABQ8GM53_9PEZI</name>
<dbReference type="InterPro" id="IPR023213">
    <property type="entry name" value="CAT-like_dom_sf"/>
</dbReference>
<comment type="caution">
    <text evidence="1">The sequence shown here is derived from an EMBL/GenBank/DDBJ whole genome shotgun (WGS) entry which is preliminary data.</text>
</comment>
<evidence type="ECO:0000313" key="1">
    <source>
        <dbReference type="EMBL" id="KAH7057436.1"/>
    </source>
</evidence>
<accession>A0ABQ8GM53</accession>
<dbReference type="Pfam" id="PF07247">
    <property type="entry name" value="AATase"/>
    <property type="match status" value="1"/>
</dbReference>
<dbReference type="InterPro" id="IPR052058">
    <property type="entry name" value="Alcohol_O-acetyltransferase"/>
</dbReference>
<evidence type="ECO:0000313" key="2">
    <source>
        <dbReference type="Proteomes" id="UP000774617"/>
    </source>
</evidence>
<dbReference type="Gene3D" id="3.30.559.10">
    <property type="entry name" value="Chloramphenicol acetyltransferase-like domain"/>
    <property type="match status" value="1"/>
</dbReference>
<sequence length="506" mass="55153">MLDNGLPHEVLRPAGTSERRCIMRHMLGYYRALILTGRYSMPNGFELKKESFYPSLKHCISSHPMLSTAIKDEQTEAPEFIRPSIIDLSNHVEIQSPIEVASTGISAELEALRHRLCKAHDQPFSNIERIPPWKIIVVPINNPAATTGNTCWILFSYSHSHGDGSSALFFHRTLLRALRAPSLTTPSSSTAATNSLFTPPATALLPPVEMAKPLPITWPFLLLPLISHYLPTPISSFLPTLFRVSVTPHTPDMWKATPTSYDVTSFRTAIAFAVAPASTLQRLLQQCRAHPGVKLTAVLHALVVRALSASLPADAPAGTFVAQTPIDLRPLMPEAWQGAFALGVSVAYHAFPRCEDGHGFDQSFWQRARDTTAHLAERSGTLVDQPIGLLSYLRSFRGWLEGLVGKERDSSYEISNLLAFDPDEEEGGSGADGVGGWGFRGMVFTQPANAVGSAVNFNVVSTKGGDLVVSLTWQRGVLGVEGDEDEWARGVCEHLEGDMKALAAGE</sequence>
<protein>
    <submittedName>
        <fullName evidence="1">Alcohol acetyltransferase</fullName>
    </submittedName>
</protein>
<dbReference type="PANTHER" id="PTHR28037">
    <property type="entry name" value="ALCOHOL O-ACETYLTRANSFERASE 1-RELATED"/>
    <property type="match status" value="1"/>
</dbReference>